<name>A0ABS8HT26_9FIRM</name>
<reference evidence="7" key="1">
    <citation type="submission" date="2021-11" db="EMBL/GenBank/DDBJ databases">
        <title>Description of a new species Pelosinus isolated from the bottom sediments of Lake Baikal.</title>
        <authorList>
            <person name="Zakharyuk A."/>
        </authorList>
    </citation>
    <scope>NUCLEOTIDE SEQUENCE</scope>
    <source>
        <strain evidence="7">Bkl1</strain>
    </source>
</reference>
<evidence type="ECO:0000256" key="4">
    <source>
        <dbReference type="ARBA" id="ARBA00023004"/>
    </source>
</evidence>
<evidence type="ECO:0000256" key="5">
    <source>
        <dbReference type="ARBA" id="ARBA00023014"/>
    </source>
</evidence>
<dbReference type="Gene3D" id="3.30.70.20">
    <property type="match status" value="2"/>
</dbReference>
<dbReference type="Pfam" id="PF12800">
    <property type="entry name" value="Fer4_4"/>
    <property type="match status" value="1"/>
</dbReference>
<organism evidence="7 8">
    <name type="scientific">Pelosinus baikalensis</name>
    <dbReference type="NCBI Taxonomy" id="2892015"/>
    <lineage>
        <taxon>Bacteria</taxon>
        <taxon>Bacillati</taxon>
        <taxon>Bacillota</taxon>
        <taxon>Negativicutes</taxon>
        <taxon>Selenomonadales</taxon>
        <taxon>Sporomusaceae</taxon>
        <taxon>Pelosinus</taxon>
    </lineage>
</organism>
<dbReference type="InterPro" id="IPR017896">
    <property type="entry name" value="4Fe4S_Fe-S-bd"/>
</dbReference>
<dbReference type="RefSeq" id="WP_229535502.1">
    <property type="nucleotide sequence ID" value="NZ_JAJHJB010000017.1"/>
</dbReference>
<sequence length="187" mass="20545">MSRNLKSFVLADSKKCIGCRVCEVACAVAHLDTEIKTVGNMNFSLNPRLYLVKTPEITMPVQCRHCEDAPCLKSCPVSAIKEQSNRIVIDEAGCIGCKSCIMACPFGAIELIVSRQERIGDEEDRLRDEPEVVASKCDLCGGAPACVKACPREALQYVDVVKERTQRCIAAANKMSGFHNQFMVREG</sequence>
<evidence type="ECO:0000313" key="7">
    <source>
        <dbReference type="EMBL" id="MCC5466341.1"/>
    </source>
</evidence>
<keyword evidence="4" id="KW-0408">Iron</keyword>
<dbReference type="PANTHER" id="PTHR42859:SF17">
    <property type="entry name" value="ELECTRON TRANSPORT PROTEIN HYDN-RELATED"/>
    <property type="match status" value="1"/>
</dbReference>
<dbReference type="InterPro" id="IPR017900">
    <property type="entry name" value="4Fe4S_Fe_S_CS"/>
</dbReference>
<feature type="domain" description="4Fe-4S ferredoxin-type" evidence="6">
    <location>
        <begin position="128"/>
        <end position="160"/>
    </location>
</feature>
<accession>A0ABS8HT26</accession>
<feature type="domain" description="4Fe-4S ferredoxin-type" evidence="6">
    <location>
        <begin position="6"/>
        <end position="36"/>
    </location>
</feature>
<dbReference type="SUPFAM" id="SSF54862">
    <property type="entry name" value="4Fe-4S ferredoxins"/>
    <property type="match status" value="1"/>
</dbReference>
<dbReference type="Pfam" id="PF13187">
    <property type="entry name" value="Fer4_9"/>
    <property type="match status" value="1"/>
</dbReference>
<keyword evidence="3" id="KW-0677">Repeat</keyword>
<dbReference type="Proteomes" id="UP001165492">
    <property type="component" value="Unassembled WGS sequence"/>
</dbReference>
<comment type="caution">
    <text evidence="7">The sequence shown here is derived from an EMBL/GenBank/DDBJ whole genome shotgun (WGS) entry which is preliminary data.</text>
</comment>
<dbReference type="CDD" id="cd10554">
    <property type="entry name" value="HycB_like"/>
    <property type="match status" value="1"/>
</dbReference>
<proteinExistence type="predicted"/>
<keyword evidence="2" id="KW-0479">Metal-binding</keyword>
<keyword evidence="5" id="KW-0411">Iron-sulfur</keyword>
<evidence type="ECO:0000256" key="1">
    <source>
        <dbReference type="ARBA" id="ARBA00022485"/>
    </source>
</evidence>
<keyword evidence="1" id="KW-0004">4Fe-4S</keyword>
<dbReference type="PROSITE" id="PS00198">
    <property type="entry name" value="4FE4S_FER_1"/>
    <property type="match status" value="1"/>
</dbReference>
<dbReference type="PROSITE" id="PS51379">
    <property type="entry name" value="4FE4S_FER_2"/>
    <property type="match status" value="3"/>
</dbReference>
<dbReference type="EMBL" id="JAJHJB010000017">
    <property type="protein sequence ID" value="MCC5466341.1"/>
    <property type="molecule type" value="Genomic_DNA"/>
</dbReference>
<feature type="domain" description="4Fe-4S ferredoxin-type" evidence="6">
    <location>
        <begin position="85"/>
        <end position="114"/>
    </location>
</feature>
<keyword evidence="8" id="KW-1185">Reference proteome</keyword>
<protein>
    <submittedName>
        <fullName evidence="7">4Fe-4S dicluster domain-containing protein</fullName>
    </submittedName>
</protein>
<evidence type="ECO:0000313" key="8">
    <source>
        <dbReference type="Proteomes" id="UP001165492"/>
    </source>
</evidence>
<evidence type="ECO:0000259" key="6">
    <source>
        <dbReference type="PROSITE" id="PS51379"/>
    </source>
</evidence>
<dbReference type="InterPro" id="IPR050294">
    <property type="entry name" value="RnfB_subfamily"/>
</dbReference>
<gene>
    <name evidence="7" type="ORF">LMF89_13360</name>
</gene>
<evidence type="ECO:0000256" key="2">
    <source>
        <dbReference type="ARBA" id="ARBA00022723"/>
    </source>
</evidence>
<dbReference type="PANTHER" id="PTHR42859">
    <property type="entry name" value="OXIDOREDUCTASE"/>
    <property type="match status" value="1"/>
</dbReference>
<evidence type="ECO:0000256" key="3">
    <source>
        <dbReference type="ARBA" id="ARBA00022737"/>
    </source>
</evidence>